<gene>
    <name evidence="3" type="ORF">SAMN04489713_12652</name>
</gene>
<dbReference type="RefSeq" id="WP_075024631.1">
    <property type="nucleotide sequence ID" value="NZ_FOVH01000026.1"/>
</dbReference>
<dbReference type="Proteomes" id="UP000183413">
    <property type="component" value="Unassembled WGS sequence"/>
</dbReference>
<accession>A0A1I5XB75</accession>
<dbReference type="STRING" id="1993.SAMN04489713_12652"/>
<name>A0A1I5XB75_9ACTN</name>
<sequence>MTAEDQLRDRVRRQARQRRNAWASRWALVAATLAAIAAAPAAFGWPARAWLLPTILLAIVALVVAFGAHYDQVDPRIDGPYVPLARQAHAAFLMGAAVGVTVVMILQVSSLWGMAIVVLVAFARPMCTALVKDSSAGNAKTRSQTAPTGAGHAAREGARS</sequence>
<feature type="compositionally biased region" description="Polar residues" evidence="1">
    <location>
        <begin position="138"/>
        <end position="147"/>
    </location>
</feature>
<organism evidence="3 4">
    <name type="scientific">Actinomadura madurae</name>
    <dbReference type="NCBI Taxonomy" id="1993"/>
    <lineage>
        <taxon>Bacteria</taxon>
        <taxon>Bacillati</taxon>
        <taxon>Actinomycetota</taxon>
        <taxon>Actinomycetes</taxon>
        <taxon>Streptosporangiales</taxon>
        <taxon>Thermomonosporaceae</taxon>
        <taxon>Actinomadura</taxon>
    </lineage>
</organism>
<reference evidence="3 4" key="1">
    <citation type="submission" date="2016-10" db="EMBL/GenBank/DDBJ databases">
        <authorList>
            <person name="de Groot N.N."/>
        </authorList>
    </citation>
    <scope>NUCLEOTIDE SEQUENCE [LARGE SCALE GENOMIC DNA]</scope>
    <source>
        <strain evidence="3 4">DSM 43067</strain>
    </source>
</reference>
<keyword evidence="2" id="KW-1133">Transmembrane helix</keyword>
<dbReference type="AlphaFoldDB" id="A0A1I5XB75"/>
<proteinExistence type="predicted"/>
<evidence type="ECO:0000256" key="2">
    <source>
        <dbReference type="SAM" id="Phobius"/>
    </source>
</evidence>
<protein>
    <submittedName>
        <fullName evidence="3">Uncharacterized protein</fullName>
    </submittedName>
</protein>
<evidence type="ECO:0000256" key="1">
    <source>
        <dbReference type="SAM" id="MobiDB-lite"/>
    </source>
</evidence>
<keyword evidence="4" id="KW-1185">Reference proteome</keyword>
<feature type="region of interest" description="Disordered" evidence="1">
    <location>
        <begin position="138"/>
        <end position="160"/>
    </location>
</feature>
<evidence type="ECO:0000313" key="3">
    <source>
        <dbReference type="EMBL" id="SFQ29228.1"/>
    </source>
</evidence>
<feature type="transmembrane region" description="Helical" evidence="2">
    <location>
        <begin position="49"/>
        <end position="68"/>
    </location>
</feature>
<feature type="transmembrane region" description="Helical" evidence="2">
    <location>
        <begin position="88"/>
        <end position="106"/>
    </location>
</feature>
<keyword evidence="2" id="KW-0812">Transmembrane</keyword>
<feature type="transmembrane region" description="Helical" evidence="2">
    <location>
        <begin position="21"/>
        <end position="43"/>
    </location>
</feature>
<keyword evidence="2" id="KW-0472">Membrane</keyword>
<dbReference type="EMBL" id="FOVH01000026">
    <property type="protein sequence ID" value="SFQ29228.1"/>
    <property type="molecule type" value="Genomic_DNA"/>
</dbReference>
<dbReference type="InParanoid" id="A0A1I5XB75"/>
<evidence type="ECO:0000313" key="4">
    <source>
        <dbReference type="Proteomes" id="UP000183413"/>
    </source>
</evidence>